<dbReference type="EMBL" id="CAJNOQ010023282">
    <property type="protein sequence ID" value="CAF1512925.1"/>
    <property type="molecule type" value="Genomic_DNA"/>
</dbReference>
<feature type="domain" description="Peptidase C1A papain C-terminal" evidence="2">
    <location>
        <begin position="7"/>
        <end position="208"/>
    </location>
</feature>
<sequence>MYAPSQLPPKVDLRPWMTKIEDQSDANSCTANATAGAYEYLNNKATGRCIDVSRLFIYYNSRLKDNDGNNKVTDEGSSIAYAIETLEEVGVCLESLWPYDIKRVNYKPSKQCYAAAEEYTITEALEVDIDLNEMKACLAQGFPIIISLNLFKSFDKAKEKGIVPLPRRSETSRSTHGRHAVLASGYSDASKAFIVRNSWGENWVSLLINNTC</sequence>
<dbReference type="Gene3D" id="3.90.70.10">
    <property type="entry name" value="Cysteine proteinases"/>
    <property type="match status" value="1"/>
</dbReference>
<accession>A0A815TZR4</accession>
<proteinExistence type="inferred from homology"/>
<dbReference type="OrthoDB" id="640249at2759"/>
<evidence type="ECO:0000256" key="1">
    <source>
        <dbReference type="ARBA" id="ARBA00008455"/>
    </source>
</evidence>
<reference evidence="3" key="1">
    <citation type="submission" date="2021-02" db="EMBL/GenBank/DDBJ databases">
        <authorList>
            <person name="Nowell W R."/>
        </authorList>
    </citation>
    <scope>NUCLEOTIDE SEQUENCE</scope>
</reference>
<protein>
    <recommendedName>
        <fullName evidence="2">Peptidase C1A papain C-terminal domain-containing protein</fullName>
    </recommendedName>
</protein>
<dbReference type="PANTHER" id="PTHR12411">
    <property type="entry name" value="CYSTEINE PROTEASE FAMILY C1-RELATED"/>
    <property type="match status" value="1"/>
</dbReference>
<dbReference type="AlphaFoldDB" id="A0A815TZR4"/>
<evidence type="ECO:0000313" key="5">
    <source>
        <dbReference type="Proteomes" id="UP000663829"/>
    </source>
</evidence>
<dbReference type="CDD" id="cd02619">
    <property type="entry name" value="Peptidase_C1"/>
    <property type="match status" value="1"/>
</dbReference>
<dbReference type="Proteomes" id="UP000681722">
    <property type="component" value="Unassembled WGS sequence"/>
</dbReference>
<organism evidence="3 5">
    <name type="scientific">Didymodactylos carnosus</name>
    <dbReference type="NCBI Taxonomy" id="1234261"/>
    <lineage>
        <taxon>Eukaryota</taxon>
        <taxon>Metazoa</taxon>
        <taxon>Spiralia</taxon>
        <taxon>Gnathifera</taxon>
        <taxon>Rotifera</taxon>
        <taxon>Eurotatoria</taxon>
        <taxon>Bdelloidea</taxon>
        <taxon>Philodinida</taxon>
        <taxon>Philodinidae</taxon>
        <taxon>Didymodactylos</taxon>
    </lineage>
</organism>
<evidence type="ECO:0000259" key="2">
    <source>
        <dbReference type="SMART" id="SM00645"/>
    </source>
</evidence>
<dbReference type="GO" id="GO:0006508">
    <property type="term" value="P:proteolysis"/>
    <property type="evidence" value="ECO:0007669"/>
    <property type="project" value="InterPro"/>
</dbReference>
<dbReference type="SMART" id="SM00645">
    <property type="entry name" value="Pept_C1"/>
    <property type="match status" value="1"/>
</dbReference>
<evidence type="ECO:0000313" key="3">
    <source>
        <dbReference type="EMBL" id="CAF1512925.1"/>
    </source>
</evidence>
<keyword evidence="5" id="KW-1185">Reference proteome</keyword>
<comment type="caution">
    <text evidence="3">The sequence shown here is derived from an EMBL/GenBank/DDBJ whole genome shotgun (WGS) entry which is preliminary data.</text>
</comment>
<evidence type="ECO:0000313" key="4">
    <source>
        <dbReference type="EMBL" id="CAF4373337.1"/>
    </source>
</evidence>
<dbReference type="SUPFAM" id="SSF54001">
    <property type="entry name" value="Cysteine proteinases"/>
    <property type="match status" value="1"/>
</dbReference>
<comment type="similarity">
    <text evidence="1">Belongs to the peptidase C1 family.</text>
</comment>
<dbReference type="GO" id="GO:0008234">
    <property type="term" value="F:cysteine-type peptidase activity"/>
    <property type="evidence" value="ECO:0007669"/>
    <property type="project" value="InterPro"/>
</dbReference>
<dbReference type="InterPro" id="IPR013128">
    <property type="entry name" value="Peptidase_C1A"/>
</dbReference>
<name>A0A815TZR4_9BILA</name>
<dbReference type="Pfam" id="PF00112">
    <property type="entry name" value="Peptidase_C1"/>
    <property type="match status" value="1"/>
</dbReference>
<dbReference type="InterPro" id="IPR000668">
    <property type="entry name" value="Peptidase_C1A_C"/>
</dbReference>
<dbReference type="Proteomes" id="UP000663829">
    <property type="component" value="Unassembled WGS sequence"/>
</dbReference>
<dbReference type="InterPro" id="IPR038765">
    <property type="entry name" value="Papain-like_cys_pep_sf"/>
</dbReference>
<dbReference type="EMBL" id="CAJOBC010088822">
    <property type="protein sequence ID" value="CAF4373337.1"/>
    <property type="molecule type" value="Genomic_DNA"/>
</dbReference>
<gene>
    <name evidence="3" type="ORF">GPM918_LOCUS37196</name>
    <name evidence="4" type="ORF">SRO942_LOCUS37955</name>
</gene>